<keyword evidence="6" id="KW-1185">Reference proteome</keyword>
<organism evidence="5 6">
    <name type="scientific">Solirubrobacter ginsenosidimutans</name>
    <dbReference type="NCBI Taxonomy" id="490573"/>
    <lineage>
        <taxon>Bacteria</taxon>
        <taxon>Bacillati</taxon>
        <taxon>Actinomycetota</taxon>
        <taxon>Thermoleophilia</taxon>
        <taxon>Solirubrobacterales</taxon>
        <taxon>Solirubrobacteraceae</taxon>
        <taxon>Solirubrobacter</taxon>
    </lineage>
</organism>
<dbReference type="EMBL" id="JAPDOD010000013">
    <property type="protein sequence ID" value="MDA0161635.1"/>
    <property type="molecule type" value="Genomic_DNA"/>
</dbReference>
<proteinExistence type="inferred from homology"/>
<dbReference type="Proteomes" id="UP001149140">
    <property type="component" value="Unassembled WGS sequence"/>
</dbReference>
<dbReference type="GO" id="GO:0016020">
    <property type="term" value="C:membrane"/>
    <property type="evidence" value="ECO:0007669"/>
    <property type="project" value="GOC"/>
</dbReference>
<feature type="domain" description="Diacylglycerol glucosyltransferase N-terminal" evidence="4">
    <location>
        <begin position="39"/>
        <end position="182"/>
    </location>
</feature>
<dbReference type="GO" id="GO:0009247">
    <property type="term" value="P:glycolipid biosynthetic process"/>
    <property type="evidence" value="ECO:0007669"/>
    <property type="project" value="InterPro"/>
</dbReference>
<evidence type="ECO:0000256" key="3">
    <source>
        <dbReference type="ARBA" id="ARBA00022679"/>
    </source>
</evidence>
<gene>
    <name evidence="5" type="ORF">OM076_15260</name>
</gene>
<dbReference type="SUPFAM" id="SSF53756">
    <property type="entry name" value="UDP-Glycosyltransferase/glycogen phosphorylase"/>
    <property type="match status" value="1"/>
</dbReference>
<dbReference type="GO" id="GO:0016758">
    <property type="term" value="F:hexosyltransferase activity"/>
    <property type="evidence" value="ECO:0007669"/>
    <property type="project" value="InterPro"/>
</dbReference>
<dbReference type="PANTHER" id="PTHR43025">
    <property type="entry name" value="MONOGALACTOSYLDIACYLGLYCEROL SYNTHASE"/>
    <property type="match status" value="1"/>
</dbReference>
<accession>A0A9X3MSB9</accession>
<dbReference type="Pfam" id="PF06925">
    <property type="entry name" value="MGDG_synth"/>
    <property type="match status" value="1"/>
</dbReference>
<name>A0A9X3MSB9_9ACTN</name>
<dbReference type="InterPro" id="IPR009695">
    <property type="entry name" value="Diacylglyc_glucosyltr_N"/>
</dbReference>
<evidence type="ECO:0000256" key="2">
    <source>
        <dbReference type="ARBA" id="ARBA00022676"/>
    </source>
</evidence>
<protein>
    <recommendedName>
        <fullName evidence="4">Diacylglycerol glucosyltransferase N-terminal domain-containing protein</fullName>
    </recommendedName>
</protein>
<comment type="caution">
    <text evidence="5">The sequence shown here is derived from an EMBL/GenBank/DDBJ whole genome shotgun (WGS) entry which is preliminary data.</text>
</comment>
<comment type="similarity">
    <text evidence="1">Belongs to the glycosyltransferase 28 family.</text>
</comment>
<dbReference type="InterPro" id="IPR050519">
    <property type="entry name" value="Glycosyltransf_28_UgtP"/>
</dbReference>
<dbReference type="PANTHER" id="PTHR43025:SF3">
    <property type="entry name" value="MONOGALACTOSYLDIACYLGLYCEROL SYNTHASE 1, CHLOROPLASTIC"/>
    <property type="match status" value="1"/>
</dbReference>
<dbReference type="Gene3D" id="3.40.50.2000">
    <property type="entry name" value="Glycogen Phosphorylase B"/>
    <property type="match status" value="1"/>
</dbReference>
<dbReference type="RefSeq" id="WP_270040851.1">
    <property type="nucleotide sequence ID" value="NZ_JAPDOD010000013.1"/>
</dbReference>
<evidence type="ECO:0000259" key="4">
    <source>
        <dbReference type="Pfam" id="PF06925"/>
    </source>
</evidence>
<keyword evidence="3" id="KW-0808">Transferase</keyword>
<evidence type="ECO:0000313" key="5">
    <source>
        <dbReference type="EMBL" id="MDA0161635.1"/>
    </source>
</evidence>
<dbReference type="AlphaFoldDB" id="A0A9X3MSB9"/>
<evidence type="ECO:0000256" key="1">
    <source>
        <dbReference type="ARBA" id="ARBA00006962"/>
    </source>
</evidence>
<sequence>MRAANPHRASVSSRRELSVRVLILTADIGAGHDLPAALLAEAIREREPDAYVVVADGLEAGGRGAQAVARSGMETILQHARPVFDLQYWLIARFAPTRKAGGVLAMALGARGLLKRIRRERPDVIVSTYPGTSEVLGRLRRMGRLPVPCVAAITDLAALYWWAHPGLDLHLLIHEESREEVERVAGPTADIRHVRGFSRPEFDAPPTRAAARAALGLPAAGPVVVVSGGGWAVGDLAAATETVLARPGAIAVCLCGTNAGVRSRLSERFAREPRVRVEGFTDRMCEWLSAADVLMHSTAGLTMLEAQLCGTWAISYGWGIGHIRLNNRAYRRFGLAAVATDPPELAVALDTALAAPRPRFEGYASLPTAADAVLALAGR</sequence>
<keyword evidence="2" id="KW-0328">Glycosyltransferase</keyword>
<reference evidence="5" key="1">
    <citation type="submission" date="2022-10" db="EMBL/GenBank/DDBJ databases">
        <title>The WGS of Solirubrobacter ginsenosidimutans DSM 21036.</title>
        <authorList>
            <person name="Jiang Z."/>
        </authorList>
    </citation>
    <scope>NUCLEOTIDE SEQUENCE</scope>
    <source>
        <strain evidence="5">DSM 21036</strain>
    </source>
</reference>
<evidence type="ECO:0000313" key="6">
    <source>
        <dbReference type="Proteomes" id="UP001149140"/>
    </source>
</evidence>